<evidence type="ECO:0000313" key="3">
    <source>
        <dbReference type="Proteomes" id="UP000231658"/>
    </source>
</evidence>
<dbReference type="EMBL" id="FLYE01000023">
    <property type="protein sequence ID" value="SCA56817.1"/>
    <property type="molecule type" value="Genomic_DNA"/>
</dbReference>
<evidence type="ECO:0000256" key="1">
    <source>
        <dbReference type="SAM" id="MobiDB-lite"/>
    </source>
</evidence>
<dbReference type="RefSeq" id="WP_069188884.1">
    <property type="nucleotide sequence ID" value="NZ_FLYE01000023.1"/>
</dbReference>
<feature type="compositionally biased region" description="Basic and acidic residues" evidence="1">
    <location>
        <begin position="143"/>
        <end position="156"/>
    </location>
</feature>
<dbReference type="STRING" id="1867952.MTBPR1_30187"/>
<evidence type="ECO:0008006" key="4">
    <source>
        <dbReference type="Google" id="ProtNLM"/>
    </source>
</evidence>
<dbReference type="AlphaFoldDB" id="A0A1C3RHR8"/>
<dbReference type="Proteomes" id="UP000231658">
    <property type="component" value="Unassembled WGS sequence"/>
</dbReference>
<accession>A0A1C3RHR8</accession>
<feature type="region of interest" description="Disordered" evidence="1">
    <location>
        <begin position="143"/>
        <end position="181"/>
    </location>
</feature>
<organism evidence="2 3">
    <name type="scientific">Candidatus Terasakiella magnetica</name>
    <dbReference type="NCBI Taxonomy" id="1867952"/>
    <lineage>
        <taxon>Bacteria</taxon>
        <taxon>Pseudomonadati</taxon>
        <taxon>Pseudomonadota</taxon>
        <taxon>Alphaproteobacteria</taxon>
        <taxon>Rhodospirillales</taxon>
        <taxon>Terasakiellaceae</taxon>
        <taxon>Terasakiella</taxon>
    </lineage>
</organism>
<protein>
    <recommendedName>
        <fullName evidence="4">Surface antigen domain-containing protein</fullName>
    </recommendedName>
</protein>
<keyword evidence="3" id="KW-1185">Reference proteome</keyword>
<reference evidence="2 3" key="1">
    <citation type="submission" date="2016-07" db="EMBL/GenBank/DDBJ databases">
        <authorList>
            <person name="Lefevre C.T."/>
        </authorList>
    </citation>
    <scope>NUCLEOTIDE SEQUENCE [LARGE SCALE GENOMIC DNA]</scope>
    <source>
        <strain evidence="2">PR1</strain>
    </source>
</reference>
<sequence length="181" mass="20552">MKKTLLGFCAIALLSACQTTGSLRPGEVYGTDIGSILASEANLDLSIANEDKMNSEIEKALFFSNNGLTTSWYAGSSARLRPTGNVRDRRDRDCRRFRFGVMMSSQWYNSTAVACREDNIAWYLISNRWDRRPTADRDRRIDRRRDDNNNRGRWENLSDELGGNPANNSNDDFGPRNNAGW</sequence>
<dbReference type="PROSITE" id="PS51257">
    <property type="entry name" value="PROKAR_LIPOPROTEIN"/>
    <property type="match status" value="1"/>
</dbReference>
<name>A0A1C3RHR8_9PROT</name>
<dbReference type="OrthoDB" id="8446290at2"/>
<evidence type="ECO:0000313" key="2">
    <source>
        <dbReference type="EMBL" id="SCA56817.1"/>
    </source>
</evidence>
<gene>
    <name evidence="2" type="ORF">MTBPR1_30187</name>
</gene>
<proteinExistence type="predicted"/>